<name>A0A3D8HDW7_9BACT</name>
<dbReference type="RefSeq" id="WP_115499570.1">
    <property type="nucleotide sequence ID" value="NZ_JACRTI010000021.1"/>
</dbReference>
<dbReference type="PANTHER" id="PTHR43480:SF1">
    <property type="entry name" value="ACYL-[ACYL-CARRIER-PROTEIN]--UDP-N-ACETYLGLUCOSAMINE O-ACYLTRANSFERASE, MITOCHONDRIAL-RELATED"/>
    <property type="match status" value="1"/>
</dbReference>
<dbReference type="Proteomes" id="UP000256321">
    <property type="component" value="Unassembled WGS sequence"/>
</dbReference>
<dbReference type="InterPro" id="IPR037157">
    <property type="entry name" value="Acetyltransf_C_sf"/>
</dbReference>
<dbReference type="InterPro" id="IPR010137">
    <property type="entry name" value="Lipid_A_LpxA"/>
</dbReference>
<dbReference type="Proteomes" id="UP000629596">
    <property type="component" value="Unassembled WGS sequence"/>
</dbReference>
<evidence type="ECO:0000256" key="1">
    <source>
        <dbReference type="ARBA" id="ARBA00022516"/>
    </source>
</evidence>
<dbReference type="InterPro" id="IPR029098">
    <property type="entry name" value="Acetyltransf_C"/>
</dbReference>
<evidence type="ECO:0000313" key="9">
    <source>
        <dbReference type="Proteomes" id="UP000256321"/>
    </source>
</evidence>
<dbReference type="Gene3D" id="1.20.1180.10">
    <property type="entry name" value="Udp N-acetylglucosamine O-acyltransferase, C-terminal domain"/>
    <property type="match status" value="1"/>
</dbReference>
<dbReference type="GO" id="GO:0016020">
    <property type="term" value="C:membrane"/>
    <property type="evidence" value="ECO:0007669"/>
    <property type="project" value="GOC"/>
</dbReference>
<dbReference type="Gene3D" id="2.160.10.10">
    <property type="entry name" value="Hexapeptide repeat proteins"/>
    <property type="match status" value="1"/>
</dbReference>
<dbReference type="InterPro" id="IPR011004">
    <property type="entry name" value="Trimer_LpxA-like_sf"/>
</dbReference>
<keyword evidence="4" id="KW-0443">Lipid metabolism</keyword>
<proteinExistence type="predicted"/>
<evidence type="ECO:0000313" key="10">
    <source>
        <dbReference type="Proteomes" id="UP000629596"/>
    </source>
</evidence>
<keyword evidence="5 8" id="KW-0012">Acyltransferase</keyword>
<feature type="domain" description="UDP N-acetylglucosamine O-acyltransferase C-terminal" evidence="6">
    <location>
        <begin position="173"/>
        <end position="254"/>
    </location>
</feature>
<sequence>MISPLAYVDASAKLGANVTVHPFAYIDKNVVIGDDCEIMPHASIMSGTRMGKRNRVFNGAVIAAEPQDFQYKGGDTIVEIGDDNVIRENVVINRATTAEGKTVIGNGNFLHEGVHVSHDTHIGNHSVFGYGSKISGNCMIEDYVIFGGNVLVSQGCRVGKWSMTQTGCRFRKDVPPYIVAAQEPTTYYGVNSVILLHEGVSEKVIKHISHAYRIIYQGNTSIFDALLMIKDQVPMSEDIQHIIDFIGESKLGIIK</sequence>
<keyword evidence="1" id="KW-0444">Lipid biosynthesis</keyword>
<evidence type="ECO:0000313" key="7">
    <source>
        <dbReference type="EMBL" id="MBC8602064.1"/>
    </source>
</evidence>
<comment type="caution">
    <text evidence="8">The sequence shown here is derived from an EMBL/GenBank/DDBJ whole genome shotgun (WGS) entry which is preliminary data.</text>
</comment>
<dbReference type="GO" id="GO:0008780">
    <property type="term" value="F:acyl-[acyl-carrier-protein]-UDP-N-acetylglucosamine O-acyltransferase activity"/>
    <property type="evidence" value="ECO:0007669"/>
    <property type="project" value="UniProtKB-EC"/>
</dbReference>
<dbReference type="EMBL" id="JACRTI010000021">
    <property type="protein sequence ID" value="MBC8602064.1"/>
    <property type="molecule type" value="Genomic_DNA"/>
</dbReference>
<dbReference type="EMBL" id="QREV01000021">
    <property type="protein sequence ID" value="RDU49165.1"/>
    <property type="molecule type" value="Genomic_DNA"/>
</dbReference>
<accession>A0A3D8HDW7</accession>
<dbReference type="GO" id="GO:0009245">
    <property type="term" value="P:lipid A biosynthetic process"/>
    <property type="evidence" value="ECO:0007669"/>
    <property type="project" value="UniProtKB-KW"/>
</dbReference>
<organism evidence="8 9">
    <name type="scientific">Parabacteroides acidifaciens</name>
    <dbReference type="NCBI Taxonomy" id="2290935"/>
    <lineage>
        <taxon>Bacteria</taxon>
        <taxon>Pseudomonadati</taxon>
        <taxon>Bacteroidota</taxon>
        <taxon>Bacteroidia</taxon>
        <taxon>Bacteroidales</taxon>
        <taxon>Tannerellaceae</taxon>
        <taxon>Parabacteroides</taxon>
    </lineage>
</organism>
<dbReference type="SUPFAM" id="SSF51161">
    <property type="entry name" value="Trimeric LpxA-like enzymes"/>
    <property type="match status" value="1"/>
</dbReference>
<gene>
    <name evidence="7" type="primary">lpxA</name>
    <name evidence="8" type="ORF">DWU89_10340</name>
    <name evidence="7" type="ORF">H8784_10080</name>
</gene>
<evidence type="ECO:0000256" key="3">
    <source>
        <dbReference type="ARBA" id="ARBA00022679"/>
    </source>
</evidence>
<evidence type="ECO:0000259" key="6">
    <source>
        <dbReference type="Pfam" id="PF13720"/>
    </source>
</evidence>
<evidence type="ECO:0000256" key="4">
    <source>
        <dbReference type="ARBA" id="ARBA00023098"/>
    </source>
</evidence>
<dbReference type="NCBIfam" id="TIGR01852">
    <property type="entry name" value="lipid_A_lpxA"/>
    <property type="match status" value="1"/>
</dbReference>
<dbReference type="NCBIfam" id="NF003657">
    <property type="entry name" value="PRK05289.1"/>
    <property type="match status" value="1"/>
</dbReference>
<keyword evidence="10" id="KW-1185">Reference proteome</keyword>
<dbReference type="EC" id="2.3.1.129" evidence="8"/>
<evidence type="ECO:0000256" key="5">
    <source>
        <dbReference type="ARBA" id="ARBA00023315"/>
    </source>
</evidence>
<evidence type="ECO:0000313" key="8">
    <source>
        <dbReference type="EMBL" id="RDU49165.1"/>
    </source>
</evidence>
<dbReference type="PANTHER" id="PTHR43480">
    <property type="entry name" value="ACYL-[ACYL-CARRIER-PROTEIN]--UDP-N-ACETYLGLUCOSAMINE O-ACYLTRANSFERASE"/>
    <property type="match status" value="1"/>
</dbReference>
<dbReference type="PIRSF" id="PIRSF000456">
    <property type="entry name" value="UDP-GlcNAc_acltr"/>
    <property type="match status" value="1"/>
</dbReference>
<keyword evidence="2" id="KW-0441">Lipid A biosynthesis</keyword>
<protein>
    <submittedName>
        <fullName evidence="8">Acyl-ACP--UDP-N-acetylglucosamine O-acyltransferase</fullName>
        <ecNumber evidence="8">2.3.1.129</ecNumber>
    </submittedName>
</protein>
<dbReference type="Pfam" id="PF13720">
    <property type="entry name" value="Acetyltransf_11"/>
    <property type="match status" value="1"/>
</dbReference>
<reference evidence="8 9" key="1">
    <citation type="submission" date="2018-07" db="EMBL/GenBank/DDBJ databases">
        <title>Parabacteroides acidifaciens nov. sp., isolated from human feces.</title>
        <authorList>
            <person name="Wang Y.J."/>
        </authorList>
    </citation>
    <scope>NUCLEOTIDE SEQUENCE [LARGE SCALE GENOMIC DNA]</scope>
    <source>
        <strain evidence="8 9">426-9</strain>
    </source>
</reference>
<dbReference type="AlphaFoldDB" id="A0A3D8HDW7"/>
<dbReference type="InterPro" id="IPR001451">
    <property type="entry name" value="Hexapep"/>
</dbReference>
<reference evidence="7 10" key="2">
    <citation type="submission" date="2020-08" db="EMBL/GenBank/DDBJ databases">
        <title>Genome public.</title>
        <authorList>
            <person name="Liu C."/>
            <person name="Sun Q."/>
        </authorList>
    </citation>
    <scope>NUCLEOTIDE SEQUENCE [LARGE SCALE GENOMIC DNA]</scope>
    <source>
        <strain evidence="7 10">426_9</strain>
    </source>
</reference>
<dbReference type="Pfam" id="PF00132">
    <property type="entry name" value="Hexapep"/>
    <property type="match status" value="1"/>
</dbReference>
<dbReference type="CDD" id="cd03351">
    <property type="entry name" value="LbH_UDP-GlcNAc_AT"/>
    <property type="match status" value="1"/>
</dbReference>
<evidence type="ECO:0000256" key="2">
    <source>
        <dbReference type="ARBA" id="ARBA00022556"/>
    </source>
</evidence>
<keyword evidence="3 8" id="KW-0808">Transferase</keyword>